<evidence type="ECO:0000313" key="5">
    <source>
        <dbReference type="Proteomes" id="UP001144323"/>
    </source>
</evidence>
<sequence>MSRAAENDPAEAPSRPSSGAARRRVRPSGRMLLLVVALMLLGAVGGVAAALAPWLFSPAAALTAVTTQFNEATGLYLVAQSGPRLSLTPRPHLVMSGVVFGDPNKTLLVEADELRGDLRLAALLAGRLEMDSLTLQRPRARLDLDRERIGSPGAAARAAAAQSGSVAAQKADAYRLGVVTIVDGALEVRRNGADHIVEKIAATLDWRKIGEHALLTSAFDWRGQRLQLVLWVARPGIFLRGDPTVATARIDGESLRLEAQGVAQTGANPRYAGRVAGSAASVRDALGLFGIEPALPGPFGDAEIVAQAAIGPHDAAFRDLRIEVDGNVFEGEISARVEEGRPYVSAALHSDFVALKPMFFDAPPLVVDGQWSQKPLDPPDLSGADLDLTITARHARLGRLTLDDATMAAKLRDGALDLSLLEARAYRGQLKARGSFAATGGALSMHASAQTTGVDARALLSDGFGKEALGGALDSTVSLDARGETVADMLRGLNGRLTLNLSDGEIDGVDFDRALRRFEKRPLASAQDIRSGSSALIRGSANVIIENGVGALEDGAAQGPGFALAFAGTANFIERSLALKAAAREADPAGKARENGLQIAVDVAGPWDELKIAPDPKAFIRRSGAAAPLLPEAPR</sequence>
<dbReference type="InterPro" id="IPR052894">
    <property type="entry name" value="AsmA-related"/>
</dbReference>
<dbReference type="GO" id="GO:0090313">
    <property type="term" value="P:regulation of protein targeting to membrane"/>
    <property type="evidence" value="ECO:0007669"/>
    <property type="project" value="TreeGrafter"/>
</dbReference>
<dbReference type="PANTHER" id="PTHR30441">
    <property type="entry name" value="DUF748 DOMAIN-CONTAINING PROTEIN"/>
    <property type="match status" value="1"/>
</dbReference>
<protein>
    <submittedName>
        <fullName evidence="4">Cell envelope biogenesis protein AsmA</fullName>
    </submittedName>
</protein>
<dbReference type="PANTHER" id="PTHR30441:SF4">
    <property type="entry name" value="PROTEIN ASMA"/>
    <property type="match status" value="1"/>
</dbReference>
<feature type="domain" description="AsmA" evidence="3">
    <location>
        <begin position="370"/>
        <end position="525"/>
    </location>
</feature>
<dbReference type="InterPro" id="IPR007844">
    <property type="entry name" value="AsmA"/>
</dbReference>
<reference evidence="4" key="1">
    <citation type="journal article" date="2023" name="Int. J. Syst. Evol. Microbiol.">
        <title>Methylocystis iwaonis sp. nov., a type II methane-oxidizing bacterium from surface soil of a rice paddy field in Japan, and emended description of the genus Methylocystis (ex Whittenbury et al. 1970) Bowman et al. 1993.</title>
        <authorList>
            <person name="Kaise H."/>
            <person name="Sawadogo J.B."/>
            <person name="Alam M.S."/>
            <person name="Ueno C."/>
            <person name="Dianou D."/>
            <person name="Shinjo R."/>
            <person name="Asakawa S."/>
        </authorList>
    </citation>
    <scope>NUCLEOTIDE SEQUENCE</scope>
    <source>
        <strain evidence="4">LMG27198</strain>
    </source>
</reference>
<dbReference type="EMBL" id="BSEC01000001">
    <property type="protein sequence ID" value="GLI93705.1"/>
    <property type="molecule type" value="Genomic_DNA"/>
</dbReference>
<feature type="compositionally biased region" description="Low complexity" evidence="1">
    <location>
        <begin position="10"/>
        <end position="20"/>
    </location>
</feature>
<dbReference type="Proteomes" id="UP001144323">
    <property type="component" value="Unassembled WGS sequence"/>
</dbReference>
<keyword evidence="2" id="KW-0812">Transmembrane</keyword>
<proteinExistence type="predicted"/>
<organism evidence="4 5">
    <name type="scientific">Methylocystis echinoides</name>
    <dbReference type="NCBI Taxonomy" id="29468"/>
    <lineage>
        <taxon>Bacteria</taxon>
        <taxon>Pseudomonadati</taxon>
        <taxon>Pseudomonadota</taxon>
        <taxon>Alphaproteobacteria</taxon>
        <taxon>Hyphomicrobiales</taxon>
        <taxon>Methylocystaceae</taxon>
        <taxon>Methylocystis</taxon>
    </lineage>
</organism>
<evidence type="ECO:0000313" key="4">
    <source>
        <dbReference type="EMBL" id="GLI93705.1"/>
    </source>
</evidence>
<feature type="transmembrane region" description="Helical" evidence="2">
    <location>
        <begin position="32"/>
        <end position="56"/>
    </location>
</feature>
<gene>
    <name evidence="4" type="ORF">LMG27198_26970</name>
</gene>
<evidence type="ECO:0000256" key="1">
    <source>
        <dbReference type="SAM" id="MobiDB-lite"/>
    </source>
</evidence>
<dbReference type="AlphaFoldDB" id="A0A9W6GVN4"/>
<evidence type="ECO:0000256" key="2">
    <source>
        <dbReference type="SAM" id="Phobius"/>
    </source>
</evidence>
<keyword evidence="2" id="KW-0472">Membrane</keyword>
<keyword evidence="5" id="KW-1185">Reference proteome</keyword>
<dbReference type="RefSeq" id="WP_281803679.1">
    <property type="nucleotide sequence ID" value="NZ_BSEC01000001.1"/>
</dbReference>
<name>A0A9W6GVN4_9HYPH</name>
<keyword evidence="2" id="KW-1133">Transmembrane helix</keyword>
<feature type="region of interest" description="Disordered" evidence="1">
    <location>
        <begin position="1"/>
        <end position="23"/>
    </location>
</feature>
<dbReference type="Pfam" id="PF05170">
    <property type="entry name" value="AsmA"/>
    <property type="match status" value="1"/>
</dbReference>
<accession>A0A9W6GVN4</accession>
<comment type="caution">
    <text evidence="4">The sequence shown here is derived from an EMBL/GenBank/DDBJ whole genome shotgun (WGS) entry which is preliminary data.</text>
</comment>
<evidence type="ECO:0000259" key="3">
    <source>
        <dbReference type="Pfam" id="PF05170"/>
    </source>
</evidence>
<dbReference type="GO" id="GO:0005886">
    <property type="term" value="C:plasma membrane"/>
    <property type="evidence" value="ECO:0007669"/>
    <property type="project" value="TreeGrafter"/>
</dbReference>